<dbReference type="EMBL" id="SRLO01000539">
    <property type="protein sequence ID" value="TNN52674.1"/>
    <property type="molecule type" value="Genomic_DNA"/>
</dbReference>
<evidence type="ECO:0000313" key="2">
    <source>
        <dbReference type="EMBL" id="TNN52674.1"/>
    </source>
</evidence>
<name>A0A4Z2GIR3_9TELE</name>
<reference evidence="2 3" key="1">
    <citation type="submission" date="2019-03" db="EMBL/GenBank/DDBJ databases">
        <title>First draft genome of Liparis tanakae, snailfish: a comprehensive survey of snailfish specific genes.</title>
        <authorList>
            <person name="Kim W."/>
            <person name="Song I."/>
            <person name="Jeong J.-H."/>
            <person name="Kim D."/>
            <person name="Kim S."/>
            <person name="Ryu S."/>
            <person name="Song J.Y."/>
            <person name="Lee S.K."/>
        </authorList>
    </citation>
    <scope>NUCLEOTIDE SEQUENCE [LARGE SCALE GENOMIC DNA]</scope>
    <source>
        <tissue evidence="2">Muscle</tissue>
    </source>
</reference>
<protein>
    <submittedName>
        <fullName evidence="2">Uncharacterized protein</fullName>
    </submittedName>
</protein>
<evidence type="ECO:0000313" key="3">
    <source>
        <dbReference type="Proteomes" id="UP000314294"/>
    </source>
</evidence>
<keyword evidence="3" id="KW-1185">Reference proteome</keyword>
<dbReference type="AlphaFoldDB" id="A0A4Z2GIR3"/>
<feature type="region of interest" description="Disordered" evidence="1">
    <location>
        <begin position="34"/>
        <end position="81"/>
    </location>
</feature>
<feature type="compositionally biased region" description="Polar residues" evidence="1">
    <location>
        <begin position="56"/>
        <end position="65"/>
    </location>
</feature>
<sequence>MRLHQLSRKKSRFIIRSASTGTPTFLAATEALRRRQGDARKAPLSYQGPLEWRNALSPTSHSHSQGEPDVWNRLPQSSAGK</sequence>
<evidence type="ECO:0000256" key="1">
    <source>
        <dbReference type="SAM" id="MobiDB-lite"/>
    </source>
</evidence>
<organism evidence="2 3">
    <name type="scientific">Liparis tanakae</name>
    <name type="common">Tanaka's snailfish</name>
    <dbReference type="NCBI Taxonomy" id="230148"/>
    <lineage>
        <taxon>Eukaryota</taxon>
        <taxon>Metazoa</taxon>
        <taxon>Chordata</taxon>
        <taxon>Craniata</taxon>
        <taxon>Vertebrata</taxon>
        <taxon>Euteleostomi</taxon>
        <taxon>Actinopterygii</taxon>
        <taxon>Neopterygii</taxon>
        <taxon>Teleostei</taxon>
        <taxon>Neoteleostei</taxon>
        <taxon>Acanthomorphata</taxon>
        <taxon>Eupercaria</taxon>
        <taxon>Perciformes</taxon>
        <taxon>Cottioidei</taxon>
        <taxon>Cottales</taxon>
        <taxon>Liparidae</taxon>
        <taxon>Liparis</taxon>
    </lineage>
</organism>
<comment type="caution">
    <text evidence="2">The sequence shown here is derived from an EMBL/GenBank/DDBJ whole genome shotgun (WGS) entry which is preliminary data.</text>
</comment>
<dbReference type="Proteomes" id="UP000314294">
    <property type="component" value="Unassembled WGS sequence"/>
</dbReference>
<accession>A0A4Z2GIR3</accession>
<gene>
    <name evidence="2" type="ORF">EYF80_037125</name>
</gene>
<proteinExistence type="predicted"/>